<dbReference type="Proteomes" id="UP000886998">
    <property type="component" value="Unassembled WGS sequence"/>
</dbReference>
<gene>
    <name evidence="1" type="ORF">TNIN_173261</name>
</gene>
<comment type="caution">
    <text evidence="1">The sequence shown here is derived from an EMBL/GenBank/DDBJ whole genome shotgun (WGS) entry which is preliminary data.</text>
</comment>
<keyword evidence="2" id="KW-1185">Reference proteome</keyword>
<dbReference type="AlphaFoldDB" id="A0A8X7CRV3"/>
<evidence type="ECO:0000313" key="2">
    <source>
        <dbReference type="Proteomes" id="UP000886998"/>
    </source>
</evidence>
<name>A0A8X7CRV3_9ARAC</name>
<protein>
    <submittedName>
        <fullName evidence="1">Uncharacterized protein</fullName>
    </submittedName>
</protein>
<evidence type="ECO:0000313" key="1">
    <source>
        <dbReference type="EMBL" id="GFY78546.1"/>
    </source>
</evidence>
<reference evidence="1" key="1">
    <citation type="submission" date="2020-08" db="EMBL/GenBank/DDBJ databases">
        <title>Multicomponent nature underlies the extraordinary mechanical properties of spider dragline silk.</title>
        <authorList>
            <person name="Kono N."/>
            <person name="Nakamura H."/>
            <person name="Mori M."/>
            <person name="Yoshida Y."/>
            <person name="Ohtoshi R."/>
            <person name="Malay A.D."/>
            <person name="Moran D.A.P."/>
            <person name="Tomita M."/>
            <person name="Numata K."/>
            <person name="Arakawa K."/>
        </authorList>
    </citation>
    <scope>NUCLEOTIDE SEQUENCE</scope>
</reference>
<accession>A0A8X7CRV3</accession>
<dbReference type="EMBL" id="BMAV01023068">
    <property type="protein sequence ID" value="GFY78546.1"/>
    <property type="molecule type" value="Genomic_DNA"/>
</dbReference>
<proteinExistence type="predicted"/>
<organism evidence="1 2">
    <name type="scientific">Trichonephila inaurata madagascariensis</name>
    <dbReference type="NCBI Taxonomy" id="2747483"/>
    <lineage>
        <taxon>Eukaryota</taxon>
        <taxon>Metazoa</taxon>
        <taxon>Ecdysozoa</taxon>
        <taxon>Arthropoda</taxon>
        <taxon>Chelicerata</taxon>
        <taxon>Arachnida</taxon>
        <taxon>Araneae</taxon>
        <taxon>Araneomorphae</taxon>
        <taxon>Entelegynae</taxon>
        <taxon>Araneoidea</taxon>
        <taxon>Nephilidae</taxon>
        <taxon>Trichonephila</taxon>
        <taxon>Trichonephila inaurata</taxon>
    </lineage>
</organism>
<sequence length="182" mass="20469">MSTFCRSRRSMASLRLSQSAIVHLAGLGVPDLIGVEDLLLDDLSDIFGNRSEELESIGVKDENCSKEEVISLEMVIIKNESLTTKQQIVVEASVHGRKVLEEEMRLEKSDEGMGLPKGTEKVRPLESERAYMLSMDPEAVAQPVTVEEDNCLPRDSSNENSEFLLMRCVKLKKHQNYLRENS</sequence>